<evidence type="ECO:0000256" key="1">
    <source>
        <dbReference type="SAM" id="Phobius"/>
    </source>
</evidence>
<dbReference type="EMBL" id="DWUW01000139">
    <property type="protein sequence ID" value="HJD31257.1"/>
    <property type="molecule type" value="Genomic_DNA"/>
</dbReference>
<keyword evidence="1" id="KW-0472">Membrane</keyword>
<protein>
    <recommendedName>
        <fullName evidence="4">TadE-like protein</fullName>
    </recommendedName>
</protein>
<evidence type="ECO:0000313" key="2">
    <source>
        <dbReference type="EMBL" id="HJD31257.1"/>
    </source>
</evidence>
<feature type="transmembrane region" description="Helical" evidence="1">
    <location>
        <begin position="12"/>
        <end position="39"/>
    </location>
</feature>
<dbReference type="AlphaFoldDB" id="A0A9D2TZI6"/>
<keyword evidence="1" id="KW-0812">Transmembrane</keyword>
<reference evidence="2" key="1">
    <citation type="journal article" date="2021" name="PeerJ">
        <title>Extensive microbial diversity within the chicken gut microbiome revealed by metagenomics and culture.</title>
        <authorList>
            <person name="Gilroy R."/>
            <person name="Ravi A."/>
            <person name="Getino M."/>
            <person name="Pursley I."/>
            <person name="Horton D.L."/>
            <person name="Alikhan N.F."/>
            <person name="Baker D."/>
            <person name="Gharbi K."/>
            <person name="Hall N."/>
            <person name="Watson M."/>
            <person name="Adriaenssens E.M."/>
            <person name="Foster-Nyarko E."/>
            <person name="Jarju S."/>
            <person name="Secka A."/>
            <person name="Antonio M."/>
            <person name="Oren A."/>
            <person name="Chaudhuri R.R."/>
            <person name="La Ragione R."/>
            <person name="Hildebrand F."/>
            <person name="Pallen M.J."/>
        </authorList>
    </citation>
    <scope>NUCLEOTIDE SEQUENCE</scope>
    <source>
        <strain evidence="2">ChiHjej8B7-25341</strain>
    </source>
</reference>
<accession>A0A9D2TZI6</accession>
<evidence type="ECO:0008006" key="4">
    <source>
        <dbReference type="Google" id="ProtNLM"/>
    </source>
</evidence>
<organism evidence="2 3">
    <name type="scientific">Candidatus Eisenbergiella stercorigallinarum</name>
    <dbReference type="NCBI Taxonomy" id="2838557"/>
    <lineage>
        <taxon>Bacteria</taxon>
        <taxon>Bacillati</taxon>
        <taxon>Bacillota</taxon>
        <taxon>Clostridia</taxon>
        <taxon>Lachnospirales</taxon>
        <taxon>Lachnospiraceae</taxon>
        <taxon>Eisenbergiella</taxon>
    </lineage>
</organism>
<name>A0A9D2TZI6_9FIRM</name>
<evidence type="ECO:0000313" key="3">
    <source>
        <dbReference type="Proteomes" id="UP000823851"/>
    </source>
</evidence>
<sequence>MKHHRKRGKNAYMTLEACFIMPITIILTAFLLILTFYLYTVCFLNQAAYIAAFRASLEEGADYVKEAKAEEELEKLLQEAFISLPETEREIAVSSSGVTVTLMTEWTVPGLAVLPADVGGLRIEASKEALIRDAPAFIRGARKLASIGEGG</sequence>
<reference evidence="2" key="2">
    <citation type="submission" date="2021-04" db="EMBL/GenBank/DDBJ databases">
        <authorList>
            <person name="Gilroy R."/>
        </authorList>
    </citation>
    <scope>NUCLEOTIDE SEQUENCE</scope>
    <source>
        <strain evidence="2">ChiHjej8B7-25341</strain>
    </source>
</reference>
<dbReference type="Proteomes" id="UP000823851">
    <property type="component" value="Unassembled WGS sequence"/>
</dbReference>
<gene>
    <name evidence="2" type="ORF">H9912_04855</name>
</gene>
<keyword evidence="1" id="KW-1133">Transmembrane helix</keyword>
<proteinExistence type="predicted"/>
<comment type="caution">
    <text evidence="2">The sequence shown here is derived from an EMBL/GenBank/DDBJ whole genome shotgun (WGS) entry which is preliminary data.</text>
</comment>